<dbReference type="PRINTS" id="PR01415">
    <property type="entry name" value="ANKYRIN"/>
</dbReference>
<feature type="non-terminal residue" evidence="3">
    <location>
        <position position="1"/>
    </location>
</feature>
<dbReference type="InterPro" id="IPR036770">
    <property type="entry name" value="Ankyrin_rpt-contain_sf"/>
</dbReference>
<reference evidence="3" key="1">
    <citation type="submission" date="2018-05" db="EMBL/GenBank/DDBJ databases">
        <authorList>
            <person name="Lanie J.A."/>
            <person name="Ng W.-L."/>
            <person name="Kazmierczak K.M."/>
            <person name="Andrzejewski T.M."/>
            <person name="Davidsen T.M."/>
            <person name="Wayne K.J."/>
            <person name="Tettelin H."/>
            <person name="Glass J.I."/>
            <person name="Rusch D."/>
            <person name="Podicherti R."/>
            <person name="Tsui H.-C.T."/>
            <person name="Winkler M.E."/>
        </authorList>
    </citation>
    <scope>NUCLEOTIDE SEQUENCE</scope>
</reference>
<name>A0A382GBW7_9ZZZZ</name>
<accession>A0A382GBW7</accession>
<dbReference type="PROSITE" id="PS50088">
    <property type="entry name" value="ANK_REPEAT"/>
    <property type="match status" value="2"/>
</dbReference>
<dbReference type="InterPro" id="IPR002110">
    <property type="entry name" value="Ankyrin_rpt"/>
</dbReference>
<protein>
    <submittedName>
        <fullName evidence="3">Uncharacterized protein</fullName>
    </submittedName>
</protein>
<gene>
    <name evidence="3" type="ORF">METZ01_LOCUS224535</name>
</gene>
<proteinExistence type="predicted"/>
<evidence type="ECO:0000256" key="2">
    <source>
        <dbReference type="ARBA" id="ARBA00023043"/>
    </source>
</evidence>
<dbReference type="EMBL" id="UINC01054229">
    <property type="protein sequence ID" value="SVB71681.1"/>
    <property type="molecule type" value="Genomic_DNA"/>
</dbReference>
<keyword evidence="1" id="KW-0677">Repeat</keyword>
<dbReference type="SMART" id="SM00248">
    <property type="entry name" value="ANK"/>
    <property type="match status" value="4"/>
</dbReference>
<dbReference type="PROSITE" id="PS50297">
    <property type="entry name" value="ANK_REP_REGION"/>
    <property type="match status" value="2"/>
</dbReference>
<dbReference type="SUPFAM" id="SSF48403">
    <property type="entry name" value="Ankyrin repeat"/>
    <property type="match status" value="1"/>
</dbReference>
<evidence type="ECO:0000313" key="3">
    <source>
        <dbReference type="EMBL" id="SVB71681.1"/>
    </source>
</evidence>
<dbReference type="PANTHER" id="PTHR24171">
    <property type="entry name" value="ANKYRIN REPEAT DOMAIN-CONTAINING PROTEIN 39-RELATED"/>
    <property type="match status" value="1"/>
</dbReference>
<sequence>VKPFFELWLMVILPNDCFREICLLIMKYIYVICFVSLAGCRTSDQSASRLKQIPSPLYQEAKSQAGFAAQVVLELPLHAAVDKGDKIAITKYLAAGVAIDSKNQFGITPLHTATIKGKSEIVSMLLKHGAKLDEVSYGKQTALHFAALNGNALIAELLVDNGASVNSIDHENWTPLDCALLGGKGITFTNIDGKKAVAELLVSNGGRKGNEISRGHD</sequence>
<dbReference type="PANTHER" id="PTHR24171:SF9">
    <property type="entry name" value="ANKYRIN REPEAT DOMAIN-CONTAINING PROTEIN 39"/>
    <property type="match status" value="1"/>
</dbReference>
<organism evidence="3">
    <name type="scientific">marine metagenome</name>
    <dbReference type="NCBI Taxonomy" id="408172"/>
    <lineage>
        <taxon>unclassified sequences</taxon>
        <taxon>metagenomes</taxon>
        <taxon>ecological metagenomes</taxon>
    </lineage>
</organism>
<dbReference type="Pfam" id="PF12796">
    <property type="entry name" value="Ank_2"/>
    <property type="match status" value="1"/>
</dbReference>
<dbReference type="Gene3D" id="1.25.40.20">
    <property type="entry name" value="Ankyrin repeat-containing domain"/>
    <property type="match status" value="1"/>
</dbReference>
<evidence type="ECO:0000256" key="1">
    <source>
        <dbReference type="ARBA" id="ARBA00022737"/>
    </source>
</evidence>
<keyword evidence="2" id="KW-0040">ANK repeat</keyword>
<dbReference type="AlphaFoldDB" id="A0A382GBW7"/>